<gene>
    <name evidence="4" type="ORF">MEDL_9917</name>
</gene>
<evidence type="ECO:0000256" key="2">
    <source>
        <dbReference type="SAM" id="Phobius"/>
    </source>
</evidence>
<evidence type="ECO:0000313" key="5">
    <source>
        <dbReference type="Proteomes" id="UP000683360"/>
    </source>
</evidence>
<evidence type="ECO:0000256" key="1">
    <source>
        <dbReference type="SAM" id="MobiDB-lite"/>
    </source>
</evidence>
<dbReference type="Proteomes" id="UP000683360">
    <property type="component" value="Unassembled WGS sequence"/>
</dbReference>
<reference evidence="4" key="1">
    <citation type="submission" date="2021-03" db="EMBL/GenBank/DDBJ databases">
        <authorList>
            <person name="Bekaert M."/>
        </authorList>
    </citation>
    <scope>NUCLEOTIDE SEQUENCE</scope>
</reference>
<feature type="compositionally biased region" description="Low complexity" evidence="1">
    <location>
        <begin position="145"/>
        <end position="158"/>
    </location>
</feature>
<feature type="chain" id="PRO_5035913020" evidence="3">
    <location>
        <begin position="24"/>
        <end position="197"/>
    </location>
</feature>
<keyword evidence="2" id="KW-0812">Transmembrane</keyword>
<sequence>MSTTSLLITCLASIVFLIGLTDAGRCHKYSIFGDSYYEYCAFGCCGYGSLEYCCSAVWPIIGMVVGMGVVVAVIVTIICCCRRSRGARGMVCQTNPRTNTTVVTAGQVQSGYPVQQTVVTYPVQPAGYTAGYTAGYQSPPMQYYPPNTGYQQPQQGYPQYPPPVQTGYVGSSATAYTDHPEVKASAPPMEAPPPYPQ</sequence>
<dbReference type="OrthoDB" id="6136997at2759"/>
<dbReference type="AlphaFoldDB" id="A0A8S3QKH8"/>
<keyword evidence="2" id="KW-1133">Transmembrane helix</keyword>
<accession>A0A8S3QKH8</accession>
<feature type="transmembrane region" description="Helical" evidence="2">
    <location>
        <begin position="56"/>
        <end position="80"/>
    </location>
</feature>
<keyword evidence="5" id="KW-1185">Reference proteome</keyword>
<feature type="region of interest" description="Disordered" evidence="1">
    <location>
        <begin position="145"/>
        <end position="197"/>
    </location>
</feature>
<keyword evidence="2" id="KW-0472">Membrane</keyword>
<keyword evidence="3" id="KW-0732">Signal</keyword>
<proteinExistence type="predicted"/>
<dbReference type="EMBL" id="CAJPWZ010000500">
    <property type="protein sequence ID" value="CAG2194917.1"/>
    <property type="molecule type" value="Genomic_DNA"/>
</dbReference>
<protein>
    <submittedName>
        <fullName evidence="4">Uncharacterized protein</fullName>
    </submittedName>
</protein>
<comment type="caution">
    <text evidence="4">The sequence shown here is derived from an EMBL/GenBank/DDBJ whole genome shotgun (WGS) entry which is preliminary data.</text>
</comment>
<feature type="signal peptide" evidence="3">
    <location>
        <begin position="1"/>
        <end position="23"/>
    </location>
</feature>
<name>A0A8S3QKH8_MYTED</name>
<evidence type="ECO:0000313" key="4">
    <source>
        <dbReference type="EMBL" id="CAG2194917.1"/>
    </source>
</evidence>
<evidence type="ECO:0000256" key="3">
    <source>
        <dbReference type="SAM" id="SignalP"/>
    </source>
</evidence>
<organism evidence="4 5">
    <name type="scientific">Mytilus edulis</name>
    <name type="common">Blue mussel</name>
    <dbReference type="NCBI Taxonomy" id="6550"/>
    <lineage>
        <taxon>Eukaryota</taxon>
        <taxon>Metazoa</taxon>
        <taxon>Spiralia</taxon>
        <taxon>Lophotrochozoa</taxon>
        <taxon>Mollusca</taxon>
        <taxon>Bivalvia</taxon>
        <taxon>Autobranchia</taxon>
        <taxon>Pteriomorphia</taxon>
        <taxon>Mytilida</taxon>
        <taxon>Mytiloidea</taxon>
        <taxon>Mytilidae</taxon>
        <taxon>Mytilinae</taxon>
        <taxon>Mytilus</taxon>
    </lineage>
</organism>